<accession>A0A432XKE7</accession>
<evidence type="ECO:0000256" key="2">
    <source>
        <dbReference type="ARBA" id="ARBA00022481"/>
    </source>
</evidence>
<keyword evidence="4" id="KW-0812">Transmembrane</keyword>
<dbReference type="NCBIfam" id="TIGR02532">
    <property type="entry name" value="IV_pilin_GFxxxE"/>
    <property type="match status" value="1"/>
</dbReference>
<dbReference type="InterPro" id="IPR001082">
    <property type="entry name" value="Pilin"/>
</dbReference>
<evidence type="ECO:0000256" key="3">
    <source>
        <dbReference type="RuleBase" id="RU000389"/>
    </source>
</evidence>
<gene>
    <name evidence="5" type="ORF">CWE24_01400</name>
</gene>
<dbReference type="OrthoDB" id="5918848at2"/>
<proteinExistence type="inferred from homology"/>
<evidence type="ECO:0000256" key="4">
    <source>
        <dbReference type="SAM" id="Phobius"/>
    </source>
</evidence>
<sequence length="176" mass="17862">MKAQVQKGFTLIELMIVVAIIGILAAVAIPMYSDYTQRAKASTGLAALANYKTTVAMCYQTYGALDNCDASTPASADGTTPAVVTPIPEAIPATADGDPAPVNGLRQANVTGGSITATLDAVDTDGDYITITLTPQTAGGGNLKWTISCSDFPETRVDGCSTDTAPAAGTPVEGGE</sequence>
<keyword evidence="4" id="KW-1133">Transmembrane helix</keyword>
<dbReference type="Proteomes" id="UP000286985">
    <property type="component" value="Unassembled WGS sequence"/>
</dbReference>
<keyword evidence="6" id="KW-1185">Reference proteome</keyword>
<comment type="similarity">
    <text evidence="1 3">Belongs to the N-Me-Phe pilin family.</text>
</comment>
<dbReference type="RefSeq" id="WP_092836875.1">
    <property type="nucleotide sequence ID" value="NZ_FPCF01000001.1"/>
</dbReference>
<dbReference type="Gene3D" id="3.30.700.10">
    <property type="entry name" value="Glycoprotein, Type 4 Pilin"/>
    <property type="match status" value="1"/>
</dbReference>
<dbReference type="GO" id="GO:0043107">
    <property type="term" value="P:type IV pilus-dependent motility"/>
    <property type="evidence" value="ECO:0007669"/>
    <property type="project" value="TreeGrafter"/>
</dbReference>
<dbReference type="PROSITE" id="PS00409">
    <property type="entry name" value="PROKAR_NTER_METHYL"/>
    <property type="match status" value="1"/>
</dbReference>
<keyword evidence="2" id="KW-0488">Methylation</keyword>
<feature type="transmembrane region" description="Helical" evidence="4">
    <location>
        <begin position="12"/>
        <end position="32"/>
    </location>
</feature>
<dbReference type="InterPro" id="IPR045584">
    <property type="entry name" value="Pilin-like"/>
</dbReference>
<dbReference type="GO" id="GO:0007155">
    <property type="term" value="P:cell adhesion"/>
    <property type="evidence" value="ECO:0007669"/>
    <property type="project" value="InterPro"/>
</dbReference>
<dbReference type="PANTHER" id="PTHR30093">
    <property type="entry name" value="GENERAL SECRETION PATHWAY PROTEIN G"/>
    <property type="match status" value="1"/>
</dbReference>
<dbReference type="SUPFAM" id="SSF54523">
    <property type="entry name" value="Pili subunits"/>
    <property type="match status" value="1"/>
</dbReference>
<dbReference type="EMBL" id="PIPU01000001">
    <property type="protein sequence ID" value="RUO49191.1"/>
    <property type="molecule type" value="Genomic_DNA"/>
</dbReference>
<evidence type="ECO:0000256" key="1">
    <source>
        <dbReference type="ARBA" id="ARBA00005233"/>
    </source>
</evidence>
<name>A0A432XKE7_9GAMM</name>
<dbReference type="STRING" id="519452.SAMN04488139_0413"/>
<dbReference type="InterPro" id="IPR012902">
    <property type="entry name" value="N_methyl_site"/>
</dbReference>
<evidence type="ECO:0000313" key="6">
    <source>
        <dbReference type="Proteomes" id="UP000286985"/>
    </source>
</evidence>
<dbReference type="Pfam" id="PF00114">
    <property type="entry name" value="Pilin"/>
    <property type="match status" value="1"/>
</dbReference>
<protein>
    <recommendedName>
        <fullName evidence="7">Prepilin-type N-terminal cleavage/methylation domain-containing protein</fullName>
    </recommendedName>
</protein>
<keyword evidence="4" id="KW-0472">Membrane</keyword>
<keyword evidence="3" id="KW-0281">Fimbrium</keyword>
<comment type="caution">
    <text evidence="5">The sequence shown here is derived from an EMBL/GenBank/DDBJ whole genome shotgun (WGS) entry which is preliminary data.</text>
</comment>
<reference evidence="6" key="1">
    <citation type="journal article" date="2018" name="Front. Microbiol.">
        <title>Genome-Based Analysis Reveals the Taxonomy and Diversity of the Family Idiomarinaceae.</title>
        <authorList>
            <person name="Liu Y."/>
            <person name="Lai Q."/>
            <person name="Shao Z."/>
        </authorList>
    </citation>
    <scope>NUCLEOTIDE SEQUENCE [LARGE SCALE GENOMIC DNA]</scope>
    <source>
        <strain evidence="6">908033</strain>
    </source>
</reference>
<organism evidence="5 6">
    <name type="scientific">Pseudidiomarina donghaiensis</name>
    <dbReference type="NCBI Taxonomy" id="519452"/>
    <lineage>
        <taxon>Bacteria</taxon>
        <taxon>Pseudomonadati</taxon>
        <taxon>Pseudomonadota</taxon>
        <taxon>Gammaproteobacteria</taxon>
        <taxon>Alteromonadales</taxon>
        <taxon>Idiomarinaceae</taxon>
        <taxon>Pseudidiomarina</taxon>
    </lineage>
</organism>
<dbReference type="Pfam" id="PF07963">
    <property type="entry name" value="N_methyl"/>
    <property type="match status" value="1"/>
</dbReference>
<dbReference type="GO" id="GO:0044096">
    <property type="term" value="C:type IV pilus"/>
    <property type="evidence" value="ECO:0007669"/>
    <property type="project" value="TreeGrafter"/>
</dbReference>
<evidence type="ECO:0008006" key="7">
    <source>
        <dbReference type="Google" id="ProtNLM"/>
    </source>
</evidence>
<dbReference type="AlphaFoldDB" id="A0A432XKE7"/>
<dbReference type="PANTHER" id="PTHR30093:SF34">
    <property type="entry name" value="PREPILIN PEPTIDASE-DEPENDENT PROTEIN D"/>
    <property type="match status" value="1"/>
</dbReference>
<evidence type="ECO:0000313" key="5">
    <source>
        <dbReference type="EMBL" id="RUO49191.1"/>
    </source>
</evidence>